<dbReference type="AlphaFoldDB" id="W4HF29"/>
<dbReference type="EMBL" id="AQQW01000018">
    <property type="protein sequence ID" value="ETW10993.1"/>
    <property type="molecule type" value="Genomic_DNA"/>
</dbReference>
<dbReference type="Pfam" id="PF13489">
    <property type="entry name" value="Methyltransf_23"/>
    <property type="match status" value="1"/>
</dbReference>
<reference evidence="1 2" key="1">
    <citation type="journal article" date="2014" name="Antonie Van Leeuwenhoek">
        <title>Roseivivax atlanticus sp. nov., isolated from surface seawater of the Atlantic Ocean.</title>
        <authorList>
            <person name="Li G."/>
            <person name="Lai Q."/>
            <person name="Liu X."/>
            <person name="Sun F."/>
            <person name="Shao Z."/>
        </authorList>
    </citation>
    <scope>NUCLEOTIDE SEQUENCE [LARGE SCALE GENOMIC DNA]</scope>
    <source>
        <strain evidence="1 2">22II-s10s</strain>
    </source>
</reference>
<proteinExistence type="predicted"/>
<dbReference type="SUPFAM" id="SSF53335">
    <property type="entry name" value="S-adenosyl-L-methionine-dependent methyltransferases"/>
    <property type="match status" value="1"/>
</dbReference>
<sequence length="220" mass="24527">MGSRKGVRCGGCGSLERTRVLKLFLDLEGLPKPGQSVLHFAPERGLYPHLSAGGVATYDPVDFAPELFKFCNARKIDLCTDAARLPRHSYDLIIHSHIAEHIPCNITAVLFHLHRALKPGGMQLMCIPFLSGHYEEDLRALSDEEATRRFGQKDHVRKFGTADLRGTIGMIFRLPNRYSLLDWFSAETLDECNIPEAARSGFTPSTVLPVKKEDLLLADV</sequence>
<gene>
    <name evidence="1" type="ORF">ATO8_19269</name>
</gene>
<evidence type="ECO:0000313" key="1">
    <source>
        <dbReference type="EMBL" id="ETW10993.1"/>
    </source>
</evidence>
<dbReference type="eggNOG" id="COG4627">
    <property type="taxonomic scope" value="Bacteria"/>
</dbReference>
<name>W4HF29_9RHOB</name>
<comment type="caution">
    <text evidence="1">The sequence shown here is derived from an EMBL/GenBank/DDBJ whole genome shotgun (WGS) entry which is preliminary data.</text>
</comment>
<keyword evidence="2" id="KW-1185">Reference proteome</keyword>
<dbReference type="InterPro" id="IPR029063">
    <property type="entry name" value="SAM-dependent_MTases_sf"/>
</dbReference>
<accession>W4HF29</accession>
<dbReference type="Proteomes" id="UP000019063">
    <property type="component" value="Unassembled WGS sequence"/>
</dbReference>
<dbReference type="STRING" id="1379903.ATO8_19269"/>
<dbReference type="Gene3D" id="3.40.50.150">
    <property type="entry name" value="Vaccinia Virus protein VP39"/>
    <property type="match status" value="1"/>
</dbReference>
<evidence type="ECO:0000313" key="2">
    <source>
        <dbReference type="Proteomes" id="UP000019063"/>
    </source>
</evidence>
<protein>
    <submittedName>
        <fullName evidence="1">Phosphoglycolate phosphatase</fullName>
    </submittedName>
</protein>
<organism evidence="1 2">
    <name type="scientific">Roseivivax marinus</name>
    <dbReference type="NCBI Taxonomy" id="1379903"/>
    <lineage>
        <taxon>Bacteria</taxon>
        <taxon>Pseudomonadati</taxon>
        <taxon>Pseudomonadota</taxon>
        <taxon>Alphaproteobacteria</taxon>
        <taxon>Rhodobacterales</taxon>
        <taxon>Roseobacteraceae</taxon>
        <taxon>Roseivivax</taxon>
    </lineage>
</organism>